<protein>
    <recommendedName>
        <fullName evidence="9">Ubiquitinyl hydrolase 1</fullName>
    </recommendedName>
</protein>
<feature type="region of interest" description="Disordered" evidence="3">
    <location>
        <begin position="63"/>
        <end position="137"/>
    </location>
</feature>
<comment type="similarity">
    <text evidence="1">Belongs to the peptidase C19 family.</text>
</comment>
<feature type="region of interest" description="Disordered" evidence="3">
    <location>
        <begin position="477"/>
        <end position="511"/>
    </location>
</feature>
<gene>
    <name evidence="7" type="ORF">Rhopal_001575-T1</name>
</gene>
<proteinExistence type="inferred from homology"/>
<dbReference type="InterPro" id="IPR028889">
    <property type="entry name" value="USP"/>
</dbReference>
<dbReference type="GO" id="GO:0005634">
    <property type="term" value="C:nucleus"/>
    <property type="evidence" value="ECO:0007669"/>
    <property type="project" value="TreeGrafter"/>
</dbReference>
<feature type="compositionally biased region" description="Basic and acidic residues" evidence="3">
    <location>
        <begin position="650"/>
        <end position="663"/>
    </location>
</feature>
<feature type="domain" description="Ubiquitin-like" evidence="4">
    <location>
        <begin position="1121"/>
        <end position="1193"/>
    </location>
</feature>
<feature type="compositionally biased region" description="Polar residues" evidence="3">
    <location>
        <begin position="1108"/>
        <end position="1123"/>
    </location>
</feature>
<comment type="caution">
    <text evidence="7">The sequence shown here is derived from an EMBL/GenBank/DDBJ whole genome shotgun (WGS) entry which is preliminary data.</text>
</comment>
<reference evidence="7 8" key="1">
    <citation type="submission" date="2021-12" db="EMBL/GenBank/DDBJ databases">
        <title>High titer production of polyol ester of fatty acids by Rhodotorula paludigena BS15 towards product separation-free biomass refinery.</title>
        <authorList>
            <person name="Mano J."/>
            <person name="Ono H."/>
            <person name="Tanaka T."/>
            <person name="Naito K."/>
            <person name="Sushida H."/>
            <person name="Ike M."/>
            <person name="Tokuyasu K."/>
            <person name="Kitaoka M."/>
        </authorList>
    </citation>
    <scope>NUCLEOTIDE SEQUENCE [LARGE SCALE GENOMIC DNA]</scope>
    <source>
        <strain evidence="7 8">BS15</strain>
    </source>
</reference>
<dbReference type="SUPFAM" id="SSF143791">
    <property type="entry name" value="DUSP-like"/>
    <property type="match status" value="1"/>
</dbReference>
<feature type="coiled-coil region" evidence="2">
    <location>
        <begin position="568"/>
        <end position="595"/>
    </location>
</feature>
<dbReference type="Pfam" id="PF00240">
    <property type="entry name" value="ubiquitin"/>
    <property type="match status" value="1"/>
</dbReference>
<dbReference type="InterPro" id="IPR018200">
    <property type="entry name" value="USP_CS"/>
</dbReference>
<evidence type="ECO:0000259" key="6">
    <source>
        <dbReference type="PROSITE" id="PS51283"/>
    </source>
</evidence>
<dbReference type="SUPFAM" id="SSF54236">
    <property type="entry name" value="Ubiquitin-like"/>
    <property type="match status" value="1"/>
</dbReference>
<feature type="domain" description="USP" evidence="5">
    <location>
        <begin position="184"/>
        <end position="526"/>
    </location>
</feature>
<dbReference type="CDD" id="cd02668">
    <property type="entry name" value="Peptidase_C19L"/>
    <property type="match status" value="1"/>
</dbReference>
<organism evidence="7 8">
    <name type="scientific">Rhodotorula paludigena</name>
    <dbReference type="NCBI Taxonomy" id="86838"/>
    <lineage>
        <taxon>Eukaryota</taxon>
        <taxon>Fungi</taxon>
        <taxon>Dikarya</taxon>
        <taxon>Basidiomycota</taxon>
        <taxon>Pucciniomycotina</taxon>
        <taxon>Microbotryomycetes</taxon>
        <taxon>Sporidiobolales</taxon>
        <taxon>Sporidiobolaceae</taxon>
        <taxon>Rhodotorula</taxon>
    </lineage>
</organism>
<feature type="compositionally biased region" description="Basic and acidic residues" evidence="3">
    <location>
        <begin position="492"/>
        <end position="511"/>
    </location>
</feature>
<dbReference type="Gene3D" id="3.90.70.10">
    <property type="entry name" value="Cysteine proteinases"/>
    <property type="match status" value="1"/>
</dbReference>
<dbReference type="InterPro" id="IPR000626">
    <property type="entry name" value="Ubiquitin-like_dom"/>
</dbReference>
<feature type="region of interest" description="Disordered" evidence="3">
    <location>
        <begin position="1087"/>
        <end position="1123"/>
    </location>
</feature>
<evidence type="ECO:0000256" key="2">
    <source>
        <dbReference type="SAM" id="Coils"/>
    </source>
</evidence>
<dbReference type="Pfam" id="PF00443">
    <property type="entry name" value="UCH"/>
    <property type="match status" value="1"/>
</dbReference>
<dbReference type="GO" id="GO:0016579">
    <property type="term" value="P:protein deubiquitination"/>
    <property type="evidence" value="ECO:0007669"/>
    <property type="project" value="InterPro"/>
</dbReference>
<dbReference type="PROSITE" id="PS50235">
    <property type="entry name" value="USP_3"/>
    <property type="match status" value="1"/>
</dbReference>
<evidence type="ECO:0000313" key="8">
    <source>
        <dbReference type="Proteomes" id="UP001342314"/>
    </source>
</evidence>
<feature type="compositionally biased region" description="Basic residues" evidence="3">
    <location>
        <begin position="110"/>
        <end position="120"/>
    </location>
</feature>
<dbReference type="InterPro" id="IPR029071">
    <property type="entry name" value="Ubiquitin-like_domsf"/>
</dbReference>
<name>A0AAV5GH72_9BASI</name>
<keyword evidence="2" id="KW-0175">Coiled coil</keyword>
<evidence type="ECO:0000259" key="4">
    <source>
        <dbReference type="PROSITE" id="PS50053"/>
    </source>
</evidence>
<dbReference type="InterPro" id="IPR038765">
    <property type="entry name" value="Papain-like_cys_pep_sf"/>
</dbReference>
<feature type="region of interest" description="Disordered" evidence="3">
    <location>
        <begin position="627"/>
        <end position="765"/>
    </location>
</feature>
<dbReference type="InterPro" id="IPR001394">
    <property type="entry name" value="Peptidase_C19_UCH"/>
</dbReference>
<evidence type="ECO:0008006" key="9">
    <source>
        <dbReference type="Google" id="ProtNLM"/>
    </source>
</evidence>
<dbReference type="SUPFAM" id="SSF54001">
    <property type="entry name" value="Cysteine proteinases"/>
    <property type="match status" value="1"/>
</dbReference>
<dbReference type="PROSITE" id="PS51283">
    <property type="entry name" value="DUSP"/>
    <property type="match status" value="1"/>
</dbReference>
<dbReference type="PROSITE" id="PS00973">
    <property type="entry name" value="USP_2"/>
    <property type="match status" value="1"/>
</dbReference>
<accession>A0AAV5GH72</accession>
<evidence type="ECO:0000313" key="7">
    <source>
        <dbReference type="EMBL" id="GJN88609.1"/>
    </source>
</evidence>
<evidence type="ECO:0000256" key="3">
    <source>
        <dbReference type="SAM" id="MobiDB-lite"/>
    </source>
</evidence>
<sequence length="1319" mass="146095">MPPKKGPKRTLAPSIHLDLAAHLDALASTDRLPARLPADALARAYGLAQPRDRDHPVKKLHAACPSRWQNPHSDDNPVASSSRASDDAKPQPEVIVLGSDGDDDAQLKPRALKKLKRGKGKAKDEDQEPADKPCTSDNCQNNPRCLNWLGQDKWEKSDKALKDFRKAAGLPLDPSNDRDPDIPVGLKNLGATCYANSFLQVWFRDAKFREGVYSCLPPSTGNVEASPVFQLQVLFAFLQQSQQAVYDPDPLVDALKIKKTEQQDAQEFSKLFLSLLDHEFKKQGKRAEAEGLDGRMGRIVQDQFEGKMVYGTQCLTCKTKSERDETFLEIPINLAKNCKLEEQVMRQFAHERLEGDNQYYCDNCDGKRDAKRYSRIETLPPVLHFSLLRFVFSQKDFSRSKSQHQISYPLELDMGPFLPRPPDHDRKRGVCMYDLKGVLMHKGTSAHHGHYVAQVYDESRAKWFLFDDETVTPIDHLNERTTYDEKDDDDEPVKSKKRDPAGFTRDEKGGVLPKSKDAYMLVYTRRDHTERNAASGPIASTSSASTPAATGTEPAPPALALSTVERLDEQYRAELAAYRERADAVEQEFERAREAKRGVYRVWDVVEEDEEAFLVDKKALARWVEDGLKKPQPKSGKGKGKQEEEEVERSDDMDVDGAKKAEGEDVEMANGAATCDEAIDGTNTPASPDVSRSAKPADAETPTPAVASTSNGNGGAPSEPDDLPPPSELRNGRGTSSSTSPPAPTNKAEQHSPTPAASAAHEDEPIKVISNASVTCVHGMADPRKAEQMKRVSQMGVMALRELGVTIEPELMTGRDFCRECVAGIAADLHYATQHPKDTAEFSAADNLRDANDTMISREWIRDWKKPRPKMHKTGAFSDPSPSDEPYIRDIAIEVLQRVFPRWKPVRPDPCAICEGQHELQAGELEMLKTKQKDEKRLLKSIQGESTQMRLTGMRLPLTSDDESHFVIPKVWTRKWNKWVKGNVAHTDNPRPDPLDNGILTCEHGLLCVDLALEVSNPRRIDICTAKEWQVLVKNYDASPVINIWEDRKTKEPHSAPPVCFECLEKQRHDFSQAELGVLVLDKTDFDEDGKRKPASAASPEVSMHAPNGSTNGPTGARSSTRIKQKSTVAFAKQLKYISMNKDDQVKDLKAKIEEVVKIPIGAQRLFFRSEELDDASVSVEELGLASGDRIEVFGVDVHVDLDQLDDSVDVGKPKRGGKRAREEGFGGTGLFGFELEDVSAENVEAIKRAMAGDSDDEIAIVNGPASSSAGSSKKRRTSGSAPANAMDEEDKVACPHCTFINAEGMNVCEICEQPLSSS</sequence>
<dbReference type="GO" id="GO:0004843">
    <property type="term" value="F:cysteine-type deubiquitinase activity"/>
    <property type="evidence" value="ECO:0007669"/>
    <property type="project" value="InterPro"/>
</dbReference>
<feature type="region of interest" description="Disordered" evidence="3">
    <location>
        <begin position="530"/>
        <end position="556"/>
    </location>
</feature>
<dbReference type="EMBL" id="BQKY01000003">
    <property type="protein sequence ID" value="GJN88609.1"/>
    <property type="molecule type" value="Genomic_DNA"/>
</dbReference>
<dbReference type="InterPro" id="IPR035927">
    <property type="entry name" value="DUSP-like_sf"/>
</dbReference>
<dbReference type="PANTHER" id="PTHR24006">
    <property type="entry name" value="UBIQUITIN CARBOXYL-TERMINAL HYDROLASE"/>
    <property type="match status" value="1"/>
</dbReference>
<dbReference type="InterPro" id="IPR033841">
    <property type="entry name" value="Pep_USP48"/>
</dbReference>
<feature type="compositionally biased region" description="Low complexity" evidence="3">
    <location>
        <begin position="533"/>
        <end position="553"/>
    </location>
</feature>
<keyword evidence="8" id="KW-1185">Reference proteome</keyword>
<dbReference type="Gene3D" id="3.10.20.90">
    <property type="entry name" value="Phosphatidylinositol 3-kinase Catalytic Subunit, Chain A, domain 1"/>
    <property type="match status" value="1"/>
</dbReference>
<dbReference type="PROSITE" id="PS50053">
    <property type="entry name" value="UBIQUITIN_2"/>
    <property type="match status" value="1"/>
</dbReference>
<dbReference type="Proteomes" id="UP001342314">
    <property type="component" value="Unassembled WGS sequence"/>
</dbReference>
<evidence type="ECO:0000256" key="1">
    <source>
        <dbReference type="ARBA" id="ARBA00009085"/>
    </source>
</evidence>
<dbReference type="PROSITE" id="PS00972">
    <property type="entry name" value="USP_1"/>
    <property type="match status" value="1"/>
</dbReference>
<dbReference type="InterPro" id="IPR006615">
    <property type="entry name" value="Pept_C19_DUSP"/>
</dbReference>
<dbReference type="InterPro" id="IPR050164">
    <property type="entry name" value="Peptidase_C19"/>
</dbReference>
<evidence type="ECO:0000259" key="5">
    <source>
        <dbReference type="PROSITE" id="PS50235"/>
    </source>
</evidence>
<feature type="domain" description="DUSP" evidence="6">
    <location>
        <begin position="930"/>
        <end position="1048"/>
    </location>
</feature>
<feature type="region of interest" description="Disordered" evidence="3">
    <location>
        <begin position="1260"/>
        <end position="1286"/>
    </location>
</feature>
<dbReference type="GO" id="GO:0005829">
    <property type="term" value="C:cytosol"/>
    <property type="evidence" value="ECO:0007669"/>
    <property type="project" value="TreeGrafter"/>
</dbReference>